<proteinExistence type="predicted"/>
<sequence>MSLKNVFASIAGQESADLDPALAGIVEVTAEEAAEAVIDKEIAETEKCIAEHDHEIEKHEDAIEAIEEKVEELEEVIEGMESQMSGSTPFNAGLFAHQYAQGAKIVAKMGAPVELHGAESYADASTANLNALAGVESMKETAVKAAAAAKKFFVELYNGFIAVVTGLFNRFKGIEKKAANLKAQVAGKDADAIKGEVTRTGSMRFVDANGHAPKVVDAIVEAGNTLAATMDTINAGGVVDGIDRVIDKLAKMGTKKVNGDVVEIHINGGVVAIHAPKDDADLPKVSLSVKGSGEAAKGQKLGKPALEALCNEVAKDAKKLQIAKFDSRALTASRDKAIAQMEKRGAEKDEDRKNVKSGVAAIKNGHRAGMKLIRGAFGLAGDVLDGQLAFVKAHLGGAAKKEEEKAE</sequence>
<dbReference type="EMBL" id="MN642089">
    <property type="protein sequence ID" value="QGH71948.1"/>
    <property type="molecule type" value="Genomic_DNA"/>
</dbReference>
<evidence type="ECO:0000313" key="3">
    <source>
        <dbReference type="Proteomes" id="UP000464669"/>
    </source>
</evidence>
<dbReference type="Pfam" id="PF12699">
    <property type="entry name" value="phiKZ_IP"/>
    <property type="match status" value="1"/>
</dbReference>
<dbReference type="Proteomes" id="UP000464669">
    <property type="component" value="Segment"/>
</dbReference>
<evidence type="ECO:0000313" key="2">
    <source>
        <dbReference type="EMBL" id="QGH71948.1"/>
    </source>
</evidence>
<evidence type="ECO:0000256" key="1">
    <source>
        <dbReference type="SAM" id="Coils"/>
    </source>
</evidence>
<reference evidence="2 3" key="1">
    <citation type="submission" date="2019-11" db="EMBL/GenBank/DDBJ databases">
        <authorList>
            <person name="Lewis R."/>
            <person name="Clooney A.G."/>
            <person name="Stockdale S.R."/>
            <person name="Buttimer C."/>
            <person name="Draper L.A."/>
            <person name="Ross R.P."/>
            <person name="Hill C."/>
        </authorList>
    </citation>
    <scope>NUCLEOTIDE SEQUENCE [LARGE SCALE GENOMIC DNA]</scope>
</reference>
<accession>A0A6B7ZEM7</accession>
<keyword evidence="3" id="KW-1185">Reference proteome</keyword>
<keyword evidence="1" id="KW-0175">Coiled coil</keyword>
<organism evidence="2 3">
    <name type="scientific">Klebsiella phage N1M2</name>
    <dbReference type="NCBI Taxonomy" id="2664939"/>
    <lineage>
        <taxon>Viruses</taxon>
        <taxon>Duplodnaviria</taxon>
        <taxon>Heunggongvirae</taxon>
        <taxon>Uroviricota</taxon>
        <taxon>Caudoviricetes</taxon>
        <taxon>Chimalliviridae</taxon>
        <taxon>Nimduovirus</taxon>
        <taxon>Nimduovirus N1M2</taxon>
    </lineage>
</organism>
<name>A0A6B7ZEM7_9CAUD</name>
<dbReference type="InterPro" id="IPR024413">
    <property type="entry name" value="Phage_phiKZ_Orf92_int-head"/>
</dbReference>
<feature type="coiled-coil region" evidence="1">
    <location>
        <begin position="42"/>
        <end position="83"/>
    </location>
</feature>
<protein>
    <submittedName>
        <fullName evidence="2">Putative virion structural protein</fullName>
    </submittedName>
</protein>
<gene>
    <name evidence="2" type="ORF">N1M2_85</name>
</gene>